<comment type="similarity">
    <text evidence="2">Belongs to the binding-protein-dependent transport system permease family. FecCD subfamily.</text>
</comment>
<evidence type="ECO:0000313" key="10">
    <source>
        <dbReference type="Proteomes" id="UP001418637"/>
    </source>
</evidence>
<keyword evidence="3" id="KW-0813">Transport</keyword>
<dbReference type="InterPro" id="IPR000522">
    <property type="entry name" value="ABC_transptr_permease_BtuC"/>
</dbReference>
<feature type="transmembrane region" description="Helical" evidence="8">
    <location>
        <begin position="306"/>
        <end position="326"/>
    </location>
</feature>
<protein>
    <submittedName>
        <fullName evidence="9">Iron ABC transporter permease</fullName>
    </submittedName>
</protein>
<dbReference type="RefSeq" id="WP_346337304.1">
    <property type="nucleotide sequence ID" value="NZ_JBBYXI010000003.1"/>
</dbReference>
<accession>A0ABV0BJZ5</accession>
<keyword evidence="5 8" id="KW-0812">Transmembrane</keyword>
<evidence type="ECO:0000256" key="1">
    <source>
        <dbReference type="ARBA" id="ARBA00004651"/>
    </source>
</evidence>
<dbReference type="Pfam" id="PF01032">
    <property type="entry name" value="FecCD"/>
    <property type="match status" value="1"/>
</dbReference>
<evidence type="ECO:0000256" key="3">
    <source>
        <dbReference type="ARBA" id="ARBA00022448"/>
    </source>
</evidence>
<evidence type="ECO:0000256" key="6">
    <source>
        <dbReference type="ARBA" id="ARBA00022989"/>
    </source>
</evidence>
<gene>
    <name evidence="9" type="ORF">WJT86_09385</name>
</gene>
<dbReference type="PANTHER" id="PTHR30472:SF25">
    <property type="entry name" value="ABC TRANSPORTER PERMEASE PROTEIN MJ0876-RELATED"/>
    <property type="match status" value="1"/>
</dbReference>
<evidence type="ECO:0000256" key="8">
    <source>
        <dbReference type="SAM" id="Phobius"/>
    </source>
</evidence>
<reference evidence="9 10" key="1">
    <citation type="submission" date="2024-04" db="EMBL/GenBank/DDBJ databases">
        <title>A novel species isolated from cricket.</title>
        <authorList>
            <person name="Wang H.-C."/>
        </authorList>
    </citation>
    <scope>NUCLEOTIDE SEQUENCE [LARGE SCALE GENOMIC DNA]</scope>
    <source>
        <strain evidence="9 10">WL0021</strain>
    </source>
</reference>
<dbReference type="PANTHER" id="PTHR30472">
    <property type="entry name" value="FERRIC ENTEROBACTIN TRANSPORT SYSTEM PERMEASE PROTEIN"/>
    <property type="match status" value="1"/>
</dbReference>
<keyword evidence="4" id="KW-1003">Cell membrane</keyword>
<evidence type="ECO:0000256" key="7">
    <source>
        <dbReference type="ARBA" id="ARBA00023136"/>
    </source>
</evidence>
<proteinExistence type="inferred from homology"/>
<evidence type="ECO:0000256" key="5">
    <source>
        <dbReference type="ARBA" id="ARBA00022692"/>
    </source>
</evidence>
<keyword evidence="7 8" id="KW-0472">Membrane</keyword>
<feature type="transmembrane region" description="Helical" evidence="8">
    <location>
        <begin position="90"/>
        <end position="110"/>
    </location>
</feature>
<feature type="transmembrane region" description="Helical" evidence="8">
    <location>
        <begin position="143"/>
        <end position="165"/>
    </location>
</feature>
<comment type="caution">
    <text evidence="9">The sequence shown here is derived from an EMBL/GenBank/DDBJ whole genome shotgun (WGS) entry which is preliminary data.</text>
</comment>
<evidence type="ECO:0000256" key="2">
    <source>
        <dbReference type="ARBA" id="ARBA00007935"/>
    </source>
</evidence>
<evidence type="ECO:0000313" key="9">
    <source>
        <dbReference type="EMBL" id="MEN3931269.1"/>
    </source>
</evidence>
<sequence>MIIRQRSLLIGLTLILVILAAISLSAGRIWIPAEVWWNHLFSNTAYDPRWAIISELRLPRTLLGIIIGGALGLMGAAMQGYTRNPLADPAILGISAMAAFGAVMSLYLGLVIQNNWTLPVMAMLGAIIGVILLLALSGLTSGVITFILAGIILNTVATAGVSLALNLAPNPWAVSQIVNWLMGSLADRSFDDLYTASPFIIIGCLMLLSTGKALDALTFGELGARSLGINLKSTRWILAIGVGLATGAGVAVTGVIGFIGLITPHLMRPFVGARPSRLLPASALAGACVTLAADILVRLIPSVVEIKLGVAMAILGGPFFLALLIAMRRRLT</sequence>
<organism evidence="9 10">
    <name type="scientific">Hohaiivirga grylli</name>
    <dbReference type="NCBI Taxonomy" id="3133970"/>
    <lineage>
        <taxon>Bacteria</taxon>
        <taxon>Pseudomonadati</taxon>
        <taxon>Pseudomonadota</taxon>
        <taxon>Alphaproteobacteria</taxon>
        <taxon>Hyphomicrobiales</taxon>
        <taxon>Methylobacteriaceae</taxon>
        <taxon>Hohaiivirga</taxon>
    </lineage>
</organism>
<dbReference type="Gene3D" id="1.10.3470.10">
    <property type="entry name" value="ABC transporter involved in vitamin B12 uptake, BtuC"/>
    <property type="match status" value="1"/>
</dbReference>
<feature type="transmembrane region" description="Helical" evidence="8">
    <location>
        <begin position="58"/>
        <end position="78"/>
    </location>
</feature>
<dbReference type="Proteomes" id="UP001418637">
    <property type="component" value="Unassembled WGS sequence"/>
</dbReference>
<feature type="transmembrane region" description="Helical" evidence="8">
    <location>
        <begin position="116"/>
        <end position="136"/>
    </location>
</feature>
<keyword evidence="10" id="KW-1185">Reference proteome</keyword>
<dbReference type="SUPFAM" id="SSF81345">
    <property type="entry name" value="ABC transporter involved in vitamin B12 uptake, BtuC"/>
    <property type="match status" value="1"/>
</dbReference>
<feature type="transmembrane region" description="Helical" evidence="8">
    <location>
        <begin position="278"/>
        <end position="300"/>
    </location>
</feature>
<comment type="subcellular location">
    <subcellularLocation>
        <location evidence="1">Cell membrane</location>
        <topology evidence="1">Multi-pass membrane protein</topology>
    </subcellularLocation>
</comment>
<feature type="transmembrane region" description="Helical" evidence="8">
    <location>
        <begin position="236"/>
        <end position="266"/>
    </location>
</feature>
<evidence type="ECO:0000256" key="4">
    <source>
        <dbReference type="ARBA" id="ARBA00022475"/>
    </source>
</evidence>
<dbReference type="EMBL" id="JBBYXI010000003">
    <property type="protein sequence ID" value="MEN3931269.1"/>
    <property type="molecule type" value="Genomic_DNA"/>
</dbReference>
<name>A0ABV0BJZ5_9HYPH</name>
<keyword evidence="6 8" id="KW-1133">Transmembrane helix</keyword>
<dbReference type="InterPro" id="IPR037294">
    <property type="entry name" value="ABC_BtuC-like"/>
</dbReference>
<dbReference type="CDD" id="cd06550">
    <property type="entry name" value="TM_ABC_iron-siderophores_like"/>
    <property type="match status" value="1"/>
</dbReference>